<evidence type="ECO:0000313" key="6">
    <source>
        <dbReference type="Proteomes" id="UP000760480"/>
    </source>
</evidence>
<dbReference type="CDD" id="cd01029">
    <property type="entry name" value="TOPRIM_primases"/>
    <property type="match status" value="1"/>
</dbReference>
<dbReference type="EMBL" id="SPMZ01000119">
    <property type="protein sequence ID" value="NMQ21508.1"/>
    <property type="molecule type" value="Genomic_DNA"/>
</dbReference>
<evidence type="ECO:0000256" key="1">
    <source>
        <dbReference type="SAM" id="Coils"/>
    </source>
</evidence>
<protein>
    <submittedName>
        <fullName evidence="5">DUF1738 domain-containing protein</fullName>
    </submittedName>
</protein>
<feature type="domain" description="Toprim" evidence="4">
    <location>
        <begin position="228"/>
        <end position="327"/>
    </location>
</feature>
<feature type="region of interest" description="Disordered" evidence="2">
    <location>
        <begin position="344"/>
        <end position="381"/>
    </location>
</feature>
<dbReference type="Proteomes" id="UP000760480">
    <property type="component" value="Unassembled WGS sequence"/>
</dbReference>
<dbReference type="Pfam" id="PF13362">
    <property type="entry name" value="Toprim_3"/>
    <property type="match status" value="1"/>
</dbReference>
<reference evidence="5 6" key="1">
    <citation type="submission" date="2019-03" db="EMBL/GenBank/DDBJ databases">
        <title>Metabolic reconstructions from genomes of highly enriched 'Candidatus Accumulibacter' and 'Candidatus Competibacter' bioreactor populations.</title>
        <authorList>
            <person name="Annavajhala M.K."/>
            <person name="Welles L."/>
            <person name="Abbas B."/>
            <person name="Sorokin D."/>
            <person name="Park H."/>
            <person name="Van Loosdrecht M."/>
            <person name="Chandran K."/>
        </authorList>
    </citation>
    <scope>NUCLEOTIDE SEQUENCE [LARGE SCALE GENOMIC DNA]</scope>
    <source>
        <strain evidence="5 6">SBR_G</strain>
    </source>
</reference>
<gene>
    <name evidence="5" type="ORF">E4P82_21220</name>
</gene>
<sequence>MNCAWRCGMERHSPSRKGRSRNWVWRNIVMASIRFDLYHAVLDAMAAAGCAPRDPKVLVFDGRLHRYDVAGDRRDRQNGWFVLHDTILPFGAFGSWKTGVTQGWSGGDVEALPPEQRERQRRQMAEIAAQRAAEERRRQAQARERAERLWARANPTVSDQHPYLRNKQVSALGLRQLRDLLLVPVRDGDGTLRSLEFLNPEGGKKFLKGGAVTEGRHWLGDPRGARTLLICEGYATGASLHQACGLPVAVAFSRGNVFPVAKDLHHRFPGVGLVIAGDDDRYTPGNPGRRDAEEAAWWVAGTAIFPDFTGLETARQPTDFNDVHLLGGLAHLKRQLETHLAAVPPAETPRGGPHIRPTDPGRRSEARAAESTMPAQTAPRVAMSTAPVLAMAAPRRRQKPRGDGGRPNPYQEVTDRIIEMIETGTAPWQRPWDRPRHPGVPAFPVNAATGNAYRGINVLLLGGDPRLADDPRWCGYQQAQARGWHVQAGARGTPIYFF</sequence>
<evidence type="ECO:0000259" key="3">
    <source>
        <dbReference type="Pfam" id="PF08401"/>
    </source>
</evidence>
<feature type="domain" description="N-terminal" evidence="3">
    <location>
        <begin position="409"/>
        <end position="497"/>
    </location>
</feature>
<evidence type="ECO:0000256" key="2">
    <source>
        <dbReference type="SAM" id="MobiDB-lite"/>
    </source>
</evidence>
<evidence type="ECO:0000313" key="5">
    <source>
        <dbReference type="EMBL" id="NMQ21508.1"/>
    </source>
</evidence>
<accession>A0ABX1TPX1</accession>
<comment type="caution">
    <text evidence="5">The sequence shown here is derived from an EMBL/GenBank/DDBJ whole genome shotgun (WGS) entry which is preliminary data.</text>
</comment>
<dbReference type="InterPro" id="IPR006171">
    <property type="entry name" value="TOPRIM_dom"/>
</dbReference>
<evidence type="ECO:0000259" key="4">
    <source>
        <dbReference type="Pfam" id="PF13362"/>
    </source>
</evidence>
<proteinExistence type="predicted"/>
<name>A0ABX1TPX1_9GAMM</name>
<organism evidence="5 6">
    <name type="scientific">Candidatus Competibacter phosphatis</name>
    <dbReference type="NCBI Taxonomy" id="221280"/>
    <lineage>
        <taxon>Bacteria</taxon>
        <taxon>Pseudomonadati</taxon>
        <taxon>Pseudomonadota</taxon>
        <taxon>Gammaproteobacteria</taxon>
        <taxon>Candidatus Competibacteraceae</taxon>
        <taxon>Candidatus Competibacter</taxon>
    </lineage>
</organism>
<keyword evidence="1" id="KW-0175">Coiled coil</keyword>
<feature type="coiled-coil region" evidence="1">
    <location>
        <begin position="117"/>
        <end position="149"/>
    </location>
</feature>
<feature type="compositionally biased region" description="Basic and acidic residues" evidence="2">
    <location>
        <begin position="356"/>
        <end position="368"/>
    </location>
</feature>
<dbReference type="InterPro" id="IPR034154">
    <property type="entry name" value="TOPRIM_DnaG/twinkle"/>
</dbReference>
<dbReference type="InterPro" id="IPR013610">
    <property type="entry name" value="ArdC_N"/>
</dbReference>
<keyword evidence="6" id="KW-1185">Reference proteome</keyword>
<dbReference type="Pfam" id="PF08401">
    <property type="entry name" value="ArdcN"/>
    <property type="match status" value="1"/>
</dbReference>